<evidence type="ECO:0000313" key="2">
    <source>
        <dbReference type="Proteomes" id="UP001314181"/>
    </source>
</evidence>
<dbReference type="EMBL" id="CAWVOK010000014">
    <property type="protein sequence ID" value="CAK8162740.1"/>
    <property type="molecule type" value="Genomic_DNA"/>
</dbReference>
<organism evidence="1 2">
    <name type="scientific">Candidatus Xenohaliotis californiensis</name>
    <dbReference type="NCBI Taxonomy" id="84677"/>
    <lineage>
        <taxon>Bacteria</taxon>
        <taxon>Pseudomonadati</taxon>
        <taxon>Pseudomonadota</taxon>
        <taxon>Alphaproteobacteria</taxon>
        <taxon>Rickettsiales</taxon>
        <taxon>Anaplasmataceae</taxon>
        <taxon>Candidatus Xenohaliotis</taxon>
    </lineage>
</organism>
<gene>
    <name evidence="1" type="ORF">CAXC1_220039</name>
</gene>
<protein>
    <submittedName>
        <fullName evidence="1">Uncharacterized protein</fullName>
    </submittedName>
</protein>
<evidence type="ECO:0000313" key="1">
    <source>
        <dbReference type="EMBL" id="CAK8162740.1"/>
    </source>
</evidence>
<keyword evidence="2" id="KW-1185">Reference proteome</keyword>
<name>A0ABP0EX13_9RICK</name>
<sequence length="52" mass="5973">MNCFHHYSVCKTFSNKNKSQRILNIIGITSSTDIITEIFQLNSNHDTSKTIQ</sequence>
<reference evidence="1 2" key="1">
    <citation type="submission" date="2024-01" db="EMBL/GenBank/DDBJ databases">
        <authorList>
            <person name="Kunselman E."/>
        </authorList>
    </citation>
    <scope>NUCLEOTIDE SEQUENCE [LARGE SCALE GENOMIC DNA]</scope>
    <source>
        <strain evidence="1">2 abalone samples</strain>
    </source>
</reference>
<dbReference type="Proteomes" id="UP001314181">
    <property type="component" value="Unassembled WGS sequence"/>
</dbReference>
<comment type="caution">
    <text evidence="1">The sequence shown here is derived from an EMBL/GenBank/DDBJ whole genome shotgun (WGS) entry which is preliminary data.</text>
</comment>
<proteinExistence type="predicted"/>
<accession>A0ABP0EX13</accession>